<sequence length="246" mass="27329">MTEEVRLNRFLARAGVASRRGADDIIAERRVRVNGEIVTEMGSKVSPTDRVEVDGRPITPAGLVYILLNKPTDTITTADDEKGRKTVLDLVDLEGGEGDALFPVGRLDRNTTGALLLTTDGDLAHRLMHPRYGANKLYLATTERPVTAPEIEALRAGVELEDGLAKADQVGYVDEDKRKVALALHEGRNRQVRRMLEHLGHEVNALERVGYAGLDLSGLRRGRWRRLQAHEVNMLRRSVKLKAIVF</sequence>
<proteinExistence type="inferred from homology"/>
<gene>
    <name evidence="6" type="ORF">BSZ36_07265</name>
</gene>
<dbReference type="Pfam" id="PF01479">
    <property type="entry name" value="S4"/>
    <property type="match status" value="1"/>
</dbReference>
<feature type="domain" description="RNA-binding S4" evidence="5">
    <location>
        <begin position="5"/>
        <end position="64"/>
    </location>
</feature>
<dbReference type="GO" id="GO:0003723">
    <property type="term" value="F:RNA binding"/>
    <property type="evidence" value="ECO:0007669"/>
    <property type="project" value="UniProtKB-KW"/>
</dbReference>
<dbReference type="PANTHER" id="PTHR47683">
    <property type="entry name" value="PSEUDOURIDINE SYNTHASE FAMILY PROTEIN-RELATED"/>
    <property type="match status" value="1"/>
</dbReference>
<dbReference type="SUPFAM" id="SSF55120">
    <property type="entry name" value="Pseudouridine synthase"/>
    <property type="match status" value="1"/>
</dbReference>
<dbReference type="InParanoid" id="A0A259U461"/>
<evidence type="ECO:0000313" key="7">
    <source>
        <dbReference type="Proteomes" id="UP000216446"/>
    </source>
</evidence>
<dbReference type="Gene3D" id="3.30.70.580">
    <property type="entry name" value="Pseudouridine synthase I, catalytic domain, N-terminal subdomain"/>
    <property type="match status" value="1"/>
</dbReference>
<dbReference type="EMBL" id="MQWB01000001">
    <property type="protein sequence ID" value="OZC04637.1"/>
    <property type="molecule type" value="Genomic_DNA"/>
</dbReference>
<keyword evidence="7" id="KW-1185">Reference proteome</keyword>
<dbReference type="Gene3D" id="3.10.290.10">
    <property type="entry name" value="RNA-binding S4 domain"/>
    <property type="match status" value="1"/>
</dbReference>
<evidence type="ECO:0000256" key="1">
    <source>
        <dbReference type="ARBA" id="ARBA00008348"/>
    </source>
</evidence>
<dbReference type="NCBIfam" id="TIGR00093">
    <property type="entry name" value="pseudouridine synthase"/>
    <property type="match status" value="1"/>
</dbReference>
<dbReference type="InterPro" id="IPR036986">
    <property type="entry name" value="S4_RNA-bd_sf"/>
</dbReference>
<evidence type="ECO:0000256" key="3">
    <source>
        <dbReference type="PROSITE-ProRule" id="PRU00182"/>
    </source>
</evidence>
<dbReference type="FunCoup" id="A0A259U461">
    <property type="interactions" value="22"/>
</dbReference>
<evidence type="ECO:0000313" key="6">
    <source>
        <dbReference type="EMBL" id="OZC04637.1"/>
    </source>
</evidence>
<dbReference type="PROSITE" id="PS01149">
    <property type="entry name" value="PSI_RSU"/>
    <property type="match status" value="1"/>
</dbReference>
<dbReference type="InterPro" id="IPR006145">
    <property type="entry name" value="PsdUridine_synth_RsuA/RluA"/>
</dbReference>
<dbReference type="Pfam" id="PF00849">
    <property type="entry name" value="PseudoU_synth_2"/>
    <property type="match status" value="1"/>
</dbReference>
<dbReference type="SUPFAM" id="SSF55174">
    <property type="entry name" value="Alpha-L RNA-binding motif"/>
    <property type="match status" value="1"/>
</dbReference>
<evidence type="ECO:0000256" key="2">
    <source>
        <dbReference type="ARBA" id="ARBA00023235"/>
    </source>
</evidence>
<dbReference type="CDD" id="cd02870">
    <property type="entry name" value="PseudoU_synth_RsuA_like"/>
    <property type="match status" value="1"/>
</dbReference>
<dbReference type="SMART" id="SM00363">
    <property type="entry name" value="S4"/>
    <property type="match status" value="1"/>
</dbReference>
<dbReference type="CDD" id="cd00165">
    <property type="entry name" value="S4"/>
    <property type="match status" value="1"/>
</dbReference>
<name>A0A259U461_9BACT</name>
<dbReference type="Proteomes" id="UP000216446">
    <property type="component" value="Unassembled WGS sequence"/>
</dbReference>
<dbReference type="InterPro" id="IPR050343">
    <property type="entry name" value="RsuA_PseudoU_synthase"/>
</dbReference>
<dbReference type="InterPro" id="IPR020094">
    <property type="entry name" value="TruA/RsuA/RluB/E/F_N"/>
</dbReference>
<keyword evidence="2 4" id="KW-0413">Isomerase</keyword>
<comment type="similarity">
    <text evidence="1 4">Belongs to the pseudouridine synthase RsuA family.</text>
</comment>
<dbReference type="GO" id="GO:0000455">
    <property type="term" value="P:enzyme-directed rRNA pseudouridine synthesis"/>
    <property type="evidence" value="ECO:0007669"/>
    <property type="project" value="UniProtKB-ARBA"/>
</dbReference>
<dbReference type="InterPro" id="IPR002942">
    <property type="entry name" value="S4_RNA-bd"/>
</dbReference>
<dbReference type="InterPro" id="IPR000748">
    <property type="entry name" value="PsdUridine_synth_RsuA/RluB/E/F"/>
</dbReference>
<dbReference type="Gene3D" id="3.30.70.1560">
    <property type="entry name" value="Alpha-L RNA-binding motif"/>
    <property type="match status" value="1"/>
</dbReference>
<dbReference type="GO" id="GO:0120159">
    <property type="term" value="F:rRNA pseudouridine synthase activity"/>
    <property type="evidence" value="ECO:0007669"/>
    <property type="project" value="UniProtKB-ARBA"/>
</dbReference>
<evidence type="ECO:0000259" key="5">
    <source>
        <dbReference type="SMART" id="SM00363"/>
    </source>
</evidence>
<keyword evidence="3" id="KW-0694">RNA-binding</keyword>
<comment type="caution">
    <text evidence="6">The sequence shown here is derived from an EMBL/GenBank/DDBJ whole genome shotgun (WGS) entry which is preliminary data.</text>
</comment>
<evidence type="ECO:0000256" key="4">
    <source>
        <dbReference type="RuleBase" id="RU003887"/>
    </source>
</evidence>
<protein>
    <recommendedName>
        <fullName evidence="4">Pseudouridine synthase</fullName>
        <ecNumber evidence="4">5.4.99.-</ecNumber>
    </recommendedName>
</protein>
<dbReference type="InterPro" id="IPR042092">
    <property type="entry name" value="PsdUridine_s_RsuA/RluB/E/F_cat"/>
</dbReference>
<dbReference type="FunFam" id="3.10.290.10:FF:000003">
    <property type="entry name" value="Pseudouridine synthase"/>
    <property type="match status" value="1"/>
</dbReference>
<dbReference type="EC" id="5.4.99.-" evidence="4"/>
<dbReference type="InterPro" id="IPR020103">
    <property type="entry name" value="PsdUridine_synth_cat_dom_sf"/>
</dbReference>
<dbReference type="PROSITE" id="PS50889">
    <property type="entry name" value="S4"/>
    <property type="match status" value="1"/>
</dbReference>
<reference evidence="6 7" key="1">
    <citation type="submission" date="2016-11" db="EMBL/GenBank/DDBJ databases">
        <title>Study of marine rhodopsin-containing bacteria.</title>
        <authorList>
            <person name="Yoshizawa S."/>
            <person name="Kumagai Y."/>
            <person name="Kogure K."/>
        </authorList>
    </citation>
    <scope>NUCLEOTIDE SEQUENCE [LARGE SCALE GENOMIC DNA]</scope>
    <source>
        <strain evidence="6 7">SG-29</strain>
    </source>
</reference>
<dbReference type="AlphaFoldDB" id="A0A259U461"/>
<organism evidence="6 7">
    <name type="scientific">Rubricoccus marinus</name>
    <dbReference type="NCBI Taxonomy" id="716817"/>
    <lineage>
        <taxon>Bacteria</taxon>
        <taxon>Pseudomonadati</taxon>
        <taxon>Rhodothermota</taxon>
        <taxon>Rhodothermia</taxon>
        <taxon>Rhodothermales</taxon>
        <taxon>Rubricoccaceae</taxon>
        <taxon>Rubricoccus</taxon>
    </lineage>
</organism>
<dbReference type="PANTHER" id="PTHR47683:SF2">
    <property type="entry name" value="RNA-BINDING S4 DOMAIN-CONTAINING PROTEIN"/>
    <property type="match status" value="1"/>
</dbReference>
<accession>A0A259U461</accession>
<dbReference type="InterPro" id="IPR018496">
    <property type="entry name" value="PsdUridine_synth_RsuA/RluB_CS"/>
</dbReference>